<dbReference type="Pfam" id="PF11197">
    <property type="entry name" value="DUF2835"/>
    <property type="match status" value="1"/>
</dbReference>
<gene>
    <name evidence="1" type="ORF">CWC19_11330</name>
</gene>
<dbReference type="EMBL" id="PNBX01000046">
    <property type="protein sequence ID" value="TMO68050.1"/>
    <property type="molecule type" value="Genomic_DNA"/>
</dbReference>
<dbReference type="OrthoDB" id="5600793at2"/>
<dbReference type="Proteomes" id="UP000307217">
    <property type="component" value="Unassembled WGS sequence"/>
</dbReference>
<sequence length="73" mass="8650">MQEYFFSMYLDYEQCLDFYNGSIKFVQVIEDGGKRIRFPVIHVRKFVSSIGIRGRFRLCLDEQSAFISLEKIA</sequence>
<dbReference type="RefSeq" id="WP_138591973.1">
    <property type="nucleotide sequence ID" value="NZ_PNBX01000046.1"/>
</dbReference>
<reference evidence="2" key="2">
    <citation type="submission" date="2019-06" db="EMBL/GenBank/DDBJ databases">
        <title>Co-occurence of chitin degradation, pigmentation and bioactivity in marine Pseudoalteromonas.</title>
        <authorList>
            <person name="Sonnenschein E.C."/>
            <person name="Bech P.K."/>
        </authorList>
    </citation>
    <scope>NUCLEOTIDE SEQUENCE [LARGE SCALE GENOMIC DNA]</scope>
    <source>
        <strain evidence="2">S3790</strain>
    </source>
</reference>
<name>A0A5S3V8C0_9GAMM</name>
<accession>A0A5S3V8C0</accession>
<comment type="caution">
    <text evidence="1">The sequence shown here is derived from an EMBL/GenBank/DDBJ whole genome shotgun (WGS) entry which is preliminary data.</text>
</comment>
<evidence type="ECO:0000313" key="1">
    <source>
        <dbReference type="EMBL" id="TMO68050.1"/>
    </source>
</evidence>
<proteinExistence type="predicted"/>
<reference evidence="1 2" key="1">
    <citation type="submission" date="2018-01" db="EMBL/GenBank/DDBJ databases">
        <authorList>
            <person name="Paulsen S."/>
            <person name="Gram L.K."/>
        </authorList>
    </citation>
    <scope>NUCLEOTIDE SEQUENCE [LARGE SCALE GENOMIC DNA]</scope>
    <source>
        <strain evidence="1 2">S3790</strain>
    </source>
</reference>
<dbReference type="InterPro" id="IPR021363">
    <property type="entry name" value="DUF2835"/>
</dbReference>
<protein>
    <submittedName>
        <fullName evidence="1">DUF2835 domain-containing protein</fullName>
    </submittedName>
</protein>
<evidence type="ECO:0000313" key="2">
    <source>
        <dbReference type="Proteomes" id="UP000307217"/>
    </source>
</evidence>
<organism evidence="1 2">
    <name type="scientific">Pseudoalteromonas aurantia</name>
    <dbReference type="NCBI Taxonomy" id="43654"/>
    <lineage>
        <taxon>Bacteria</taxon>
        <taxon>Pseudomonadati</taxon>
        <taxon>Pseudomonadota</taxon>
        <taxon>Gammaproteobacteria</taxon>
        <taxon>Alteromonadales</taxon>
        <taxon>Pseudoalteromonadaceae</taxon>
        <taxon>Pseudoalteromonas</taxon>
    </lineage>
</organism>
<dbReference type="AlphaFoldDB" id="A0A5S3V8C0"/>